<proteinExistence type="predicted"/>
<dbReference type="EMBL" id="JBEZNA010000013">
    <property type="protein sequence ID" value="MEU9577304.1"/>
    <property type="molecule type" value="Genomic_DNA"/>
</dbReference>
<comment type="caution">
    <text evidence="1">The sequence shown here is derived from an EMBL/GenBank/DDBJ whole genome shotgun (WGS) entry which is preliminary data.</text>
</comment>
<name>A0ABV3EMA2_9ACTN</name>
<evidence type="ECO:0000313" key="2">
    <source>
        <dbReference type="Proteomes" id="UP001551584"/>
    </source>
</evidence>
<evidence type="ECO:0000313" key="1">
    <source>
        <dbReference type="EMBL" id="MEU9577304.1"/>
    </source>
</evidence>
<accession>A0ABV3EMA2</accession>
<dbReference type="SUPFAM" id="SSF51182">
    <property type="entry name" value="RmlC-like cupins"/>
    <property type="match status" value="1"/>
</dbReference>
<dbReference type="Proteomes" id="UP001551584">
    <property type="component" value="Unassembled WGS sequence"/>
</dbReference>
<dbReference type="Gene3D" id="2.60.120.10">
    <property type="entry name" value="Jelly Rolls"/>
    <property type="match status" value="1"/>
</dbReference>
<dbReference type="InterPro" id="IPR014710">
    <property type="entry name" value="RmlC-like_jellyroll"/>
</dbReference>
<sequence>MLEVRTPSKPDEQRNFPHGHLESVHLSGLDFATATFEPGWRWSQDIAPAAGTESCQFHHNGVVTQGRLHIRMDDGSETEVGAGDVFVCSPGHDAWTVGDEPCVVYDFAGQMAKDYAKEKEGASGGRVR</sequence>
<keyword evidence="2" id="KW-1185">Reference proteome</keyword>
<protein>
    <submittedName>
        <fullName evidence="1">Cupin domain-containing protein</fullName>
    </submittedName>
</protein>
<reference evidence="1 2" key="1">
    <citation type="submission" date="2024-06" db="EMBL/GenBank/DDBJ databases">
        <title>The Natural Products Discovery Center: Release of the First 8490 Sequenced Strains for Exploring Actinobacteria Biosynthetic Diversity.</title>
        <authorList>
            <person name="Kalkreuter E."/>
            <person name="Kautsar S.A."/>
            <person name="Yang D."/>
            <person name="Bader C.D."/>
            <person name="Teijaro C.N."/>
            <person name="Fluegel L."/>
            <person name="Davis C.M."/>
            <person name="Simpson J.R."/>
            <person name="Lauterbach L."/>
            <person name="Steele A.D."/>
            <person name="Gui C."/>
            <person name="Meng S."/>
            <person name="Li G."/>
            <person name="Viehrig K."/>
            <person name="Ye F."/>
            <person name="Su P."/>
            <person name="Kiefer A.F."/>
            <person name="Nichols A."/>
            <person name="Cepeda A.J."/>
            <person name="Yan W."/>
            <person name="Fan B."/>
            <person name="Jiang Y."/>
            <person name="Adhikari A."/>
            <person name="Zheng C.-J."/>
            <person name="Schuster L."/>
            <person name="Cowan T.M."/>
            <person name="Smanski M.J."/>
            <person name="Chevrette M.G."/>
            <person name="De Carvalho L.P.S."/>
            <person name="Shen B."/>
        </authorList>
    </citation>
    <scope>NUCLEOTIDE SEQUENCE [LARGE SCALE GENOMIC DNA]</scope>
    <source>
        <strain evidence="1 2">NPDC048117</strain>
    </source>
</reference>
<dbReference type="RefSeq" id="WP_166025972.1">
    <property type="nucleotide sequence ID" value="NZ_JBEZNA010000013.1"/>
</dbReference>
<gene>
    <name evidence="1" type="ORF">AB0D95_08565</name>
</gene>
<dbReference type="InterPro" id="IPR011051">
    <property type="entry name" value="RmlC_Cupin_sf"/>
</dbReference>
<organism evidence="1 2">
    <name type="scientific">Streptomyces chilikensis</name>
    <dbReference type="NCBI Taxonomy" id="1194079"/>
    <lineage>
        <taxon>Bacteria</taxon>
        <taxon>Bacillati</taxon>
        <taxon>Actinomycetota</taxon>
        <taxon>Actinomycetes</taxon>
        <taxon>Kitasatosporales</taxon>
        <taxon>Streptomycetaceae</taxon>
        <taxon>Streptomyces</taxon>
    </lineage>
</organism>
<dbReference type="CDD" id="cd06990">
    <property type="entry name" value="cupin_DUF861"/>
    <property type="match status" value="1"/>
</dbReference>